<dbReference type="Gene3D" id="3.30.450.40">
    <property type="match status" value="1"/>
</dbReference>
<keyword evidence="9 20" id="KW-0418">Kinase</keyword>
<keyword evidence="11 16" id="KW-1133">Transmembrane helix</keyword>
<evidence type="ECO:0000259" key="19">
    <source>
        <dbReference type="PROSITE" id="PS50885"/>
    </source>
</evidence>
<protein>
    <recommendedName>
        <fullName evidence="3">histidine kinase</fullName>
        <ecNumber evidence="3">2.7.13.3</ecNumber>
    </recommendedName>
</protein>
<evidence type="ECO:0000256" key="5">
    <source>
        <dbReference type="ARBA" id="ARBA00022553"/>
    </source>
</evidence>
<dbReference type="PROSITE" id="PS50109">
    <property type="entry name" value="HIS_KIN"/>
    <property type="match status" value="1"/>
</dbReference>
<evidence type="ECO:0000256" key="16">
    <source>
        <dbReference type="SAM" id="Phobius"/>
    </source>
</evidence>
<dbReference type="Gene3D" id="6.10.340.10">
    <property type="match status" value="1"/>
</dbReference>
<dbReference type="PANTHER" id="PTHR43547:SF2">
    <property type="entry name" value="HYBRID SIGNAL TRANSDUCTION HISTIDINE KINASE C"/>
    <property type="match status" value="1"/>
</dbReference>
<keyword evidence="21" id="KW-1185">Reference proteome</keyword>
<evidence type="ECO:0000256" key="6">
    <source>
        <dbReference type="ARBA" id="ARBA00022679"/>
    </source>
</evidence>
<dbReference type="Gene3D" id="1.10.287.130">
    <property type="match status" value="1"/>
</dbReference>
<dbReference type="EC" id="2.7.13.3" evidence="3"/>
<dbReference type="CDD" id="cd00075">
    <property type="entry name" value="HATPase"/>
    <property type="match status" value="1"/>
</dbReference>
<keyword evidence="10" id="KW-0067">ATP-binding</keyword>
<dbReference type="SUPFAM" id="SSF55874">
    <property type="entry name" value="ATPase domain of HSP90 chaperone/DNA topoisomerase II/histidine kinase"/>
    <property type="match status" value="1"/>
</dbReference>
<evidence type="ECO:0000256" key="7">
    <source>
        <dbReference type="ARBA" id="ARBA00022692"/>
    </source>
</evidence>
<dbReference type="GO" id="GO:0000155">
    <property type="term" value="F:phosphorelay sensor kinase activity"/>
    <property type="evidence" value="ECO:0007669"/>
    <property type="project" value="InterPro"/>
</dbReference>
<sequence length="965" mass="110202">MKTNKPIKKSIAHQYLRIMVLFSAVLMIGFISLIVYNGKIQADFEEENEDLEREMAAVNQLEKTYTSIVLNMRGYFAFGDESIRDKAFAKQEEVLESIQMLKEEADLKEDNVFISQVENFHRYYFDVLVPQQIKVFQARNGQWEDSPGLNQYNSEKIETFLSSILAYHQSKDLQIQQNFIDYSSKQELLQWAMIAFVSLMLLLLITIIRAKVKSIGQPLQELALASEEISAGREVDIPKYDGREDEVSLLSRSFEKMIKSIQENEQNLLAQNEELMAQQDELQMQKEELEHAVDIIQTNEANLKRRNELMHSLSNSLNKQIVLEGVVENICHIMNADRGIIALMDSTNAYAAFGLADKEEVQFMRNLHSGMIDRLIEKKRAYSIKRNCTPLEKGYHTEELYCYDLYIPVLSSTGQVAAVMMFSRYANPYSKDEIKEYEGTCKQISISLEKIRVYEDSEFERLLTRDILNTIHEGVQLVDENGVITRVNSKMQGLYQEVKAAELVNVPLEQWSHKVGTSIADGEAFLEFMQAVTAGKTTPEERHVYHINGPIKQVIQVYVEELYRGNKRVGTLLVHRDITKAYEVDQMKSEFVSTVSHELRTPLSSVLGFTELMLNKKLKPERQQKYLQTIYQEAKRLTALINDFLDVQRMESGKQAYEKKYVDMIPIIKRRLDTDRVNHPDHSFILNQSTENTTVLGDEDKITQVLNNLFSNAVKYSPDGGEVKVTVFENENNVCIDVKDQGLGIPEDALENIFTKFYRVDNSDRRKIGGTGLGLSIVSEIMKAHEGSVSVTSELKRGSTFTLSFPLILSKNTEMEKESENVSLEPVTNRVDVNVIVIEDDRNLASLLQTELEDNGFQVLQYTNGEDAMHAIEQYKPDTIVLDIMLDETSMNGWEILEKVKTNPDLKDIPIIVSSALEEKEKGFSLGATEYLVKPYPPHKLSSTILQTLLKKEKSGQILVPSSAE</sequence>
<dbReference type="PROSITE" id="PS50885">
    <property type="entry name" value="HAMP"/>
    <property type="match status" value="1"/>
</dbReference>
<evidence type="ECO:0000313" key="20">
    <source>
        <dbReference type="EMBL" id="MBB6444007.1"/>
    </source>
</evidence>
<name>A0A7X0HNE1_9BACI</name>
<evidence type="ECO:0000256" key="14">
    <source>
        <dbReference type="PROSITE-ProRule" id="PRU00169"/>
    </source>
</evidence>
<evidence type="ECO:0000256" key="1">
    <source>
        <dbReference type="ARBA" id="ARBA00000085"/>
    </source>
</evidence>
<feature type="transmembrane region" description="Helical" evidence="16">
    <location>
        <begin position="15"/>
        <end position="36"/>
    </location>
</feature>
<dbReference type="InterPro" id="IPR036890">
    <property type="entry name" value="HATPase_C_sf"/>
</dbReference>
<dbReference type="InterPro" id="IPR003660">
    <property type="entry name" value="HAMP_dom"/>
</dbReference>
<dbReference type="InterPro" id="IPR036097">
    <property type="entry name" value="HisK_dim/P_sf"/>
</dbReference>
<evidence type="ECO:0000256" key="15">
    <source>
        <dbReference type="SAM" id="Coils"/>
    </source>
</evidence>
<feature type="modified residue" description="4-aspartylphosphate" evidence="14">
    <location>
        <position position="883"/>
    </location>
</feature>
<evidence type="ECO:0000313" key="21">
    <source>
        <dbReference type="Proteomes" id="UP000531594"/>
    </source>
</evidence>
<dbReference type="Pfam" id="PF00072">
    <property type="entry name" value="Response_reg"/>
    <property type="match status" value="1"/>
</dbReference>
<comment type="caution">
    <text evidence="20">The sequence shown here is derived from an EMBL/GenBank/DDBJ whole genome shotgun (WGS) entry which is preliminary data.</text>
</comment>
<keyword evidence="8" id="KW-0547">Nucleotide-binding</keyword>
<dbReference type="InterPro" id="IPR003594">
    <property type="entry name" value="HATPase_dom"/>
</dbReference>
<evidence type="ECO:0000256" key="13">
    <source>
        <dbReference type="ARBA" id="ARBA00023136"/>
    </source>
</evidence>
<evidence type="ECO:0000256" key="8">
    <source>
        <dbReference type="ARBA" id="ARBA00022741"/>
    </source>
</evidence>
<proteinExistence type="predicted"/>
<dbReference type="Proteomes" id="UP000531594">
    <property type="component" value="Unassembled WGS sequence"/>
</dbReference>
<dbReference type="Pfam" id="PF00672">
    <property type="entry name" value="HAMP"/>
    <property type="match status" value="1"/>
</dbReference>
<evidence type="ECO:0000256" key="12">
    <source>
        <dbReference type="ARBA" id="ARBA00023012"/>
    </source>
</evidence>
<feature type="coiled-coil region" evidence="15">
    <location>
        <begin position="258"/>
        <end position="306"/>
    </location>
</feature>
<gene>
    <name evidence="20" type="ORF">HNR53_000595</name>
</gene>
<organism evidence="20 21">
    <name type="scientific">Bacillus benzoevorans</name>
    <dbReference type="NCBI Taxonomy" id="1456"/>
    <lineage>
        <taxon>Bacteria</taxon>
        <taxon>Bacillati</taxon>
        <taxon>Bacillota</taxon>
        <taxon>Bacilli</taxon>
        <taxon>Bacillales</taxon>
        <taxon>Bacillaceae</taxon>
        <taxon>Bacillus</taxon>
    </lineage>
</organism>
<keyword evidence="13 16" id="KW-0472">Membrane</keyword>
<evidence type="ECO:0000256" key="3">
    <source>
        <dbReference type="ARBA" id="ARBA00012438"/>
    </source>
</evidence>
<dbReference type="InterPro" id="IPR001789">
    <property type="entry name" value="Sig_transdc_resp-reg_receiver"/>
</dbReference>
<dbReference type="AlphaFoldDB" id="A0A7X0HNE1"/>
<dbReference type="PANTHER" id="PTHR43547">
    <property type="entry name" value="TWO-COMPONENT HISTIDINE KINASE"/>
    <property type="match status" value="1"/>
</dbReference>
<evidence type="ECO:0000256" key="2">
    <source>
        <dbReference type="ARBA" id="ARBA00004651"/>
    </source>
</evidence>
<evidence type="ECO:0000256" key="10">
    <source>
        <dbReference type="ARBA" id="ARBA00022840"/>
    </source>
</evidence>
<feature type="domain" description="Response regulatory" evidence="18">
    <location>
        <begin position="834"/>
        <end position="949"/>
    </location>
</feature>
<comment type="subcellular location">
    <subcellularLocation>
        <location evidence="2">Cell membrane</location>
        <topology evidence="2">Multi-pass membrane protein</topology>
    </subcellularLocation>
</comment>
<keyword evidence="12" id="KW-0902">Two-component regulatory system</keyword>
<dbReference type="SMART" id="SM00448">
    <property type="entry name" value="REC"/>
    <property type="match status" value="1"/>
</dbReference>
<dbReference type="SMART" id="SM00388">
    <property type="entry name" value="HisKA"/>
    <property type="match status" value="1"/>
</dbReference>
<dbReference type="InterPro" id="IPR029016">
    <property type="entry name" value="GAF-like_dom_sf"/>
</dbReference>
<dbReference type="InterPro" id="IPR035965">
    <property type="entry name" value="PAS-like_dom_sf"/>
</dbReference>
<evidence type="ECO:0000256" key="9">
    <source>
        <dbReference type="ARBA" id="ARBA00022777"/>
    </source>
</evidence>
<feature type="transmembrane region" description="Helical" evidence="16">
    <location>
        <begin position="188"/>
        <end position="208"/>
    </location>
</feature>
<dbReference type="RefSeq" id="WP_184522600.1">
    <property type="nucleotide sequence ID" value="NZ_JACHGK010000001.1"/>
</dbReference>
<dbReference type="Pfam" id="PF00512">
    <property type="entry name" value="HisKA"/>
    <property type="match status" value="1"/>
</dbReference>
<reference evidence="20 21" key="1">
    <citation type="submission" date="2020-08" db="EMBL/GenBank/DDBJ databases">
        <title>Genomic Encyclopedia of Type Strains, Phase IV (KMG-IV): sequencing the most valuable type-strain genomes for metagenomic binning, comparative biology and taxonomic classification.</title>
        <authorList>
            <person name="Goeker M."/>
        </authorList>
    </citation>
    <scope>NUCLEOTIDE SEQUENCE [LARGE SCALE GENOMIC DNA]</scope>
    <source>
        <strain evidence="20 21">DSM 5391</strain>
    </source>
</reference>
<dbReference type="SUPFAM" id="SSF55781">
    <property type="entry name" value="GAF domain-like"/>
    <property type="match status" value="1"/>
</dbReference>
<evidence type="ECO:0000256" key="11">
    <source>
        <dbReference type="ARBA" id="ARBA00022989"/>
    </source>
</evidence>
<dbReference type="SUPFAM" id="SSF52172">
    <property type="entry name" value="CheY-like"/>
    <property type="match status" value="1"/>
</dbReference>
<dbReference type="Gene3D" id="3.40.50.2300">
    <property type="match status" value="1"/>
</dbReference>
<comment type="catalytic activity">
    <reaction evidence="1">
        <text>ATP + protein L-histidine = ADP + protein N-phospho-L-histidine.</text>
        <dbReference type="EC" id="2.7.13.3"/>
    </reaction>
</comment>
<feature type="domain" description="Histidine kinase" evidence="17">
    <location>
        <begin position="594"/>
        <end position="809"/>
    </location>
</feature>
<dbReference type="SUPFAM" id="SSF47384">
    <property type="entry name" value="Homodimeric domain of signal transducing histidine kinase"/>
    <property type="match status" value="1"/>
</dbReference>
<dbReference type="GO" id="GO:0005886">
    <property type="term" value="C:plasma membrane"/>
    <property type="evidence" value="ECO:0007669"/>
    <property type="project" value="UniProtKB-SubCell"/>
</dbReference>
<dbReference type="Gene3D" id="3.30.565.10">
    <property type="entry name" value="Histidine kinase-like ATPase, C-terminal domain"/>
    <property type="match status" value="1"/>
</dbReference>
<keyword evidence="7 16" id="KW-0812">Transmembrane</keyword>
<dbReference type="InterPro" id="IPR005467">
    <property type="entry name" value="His_kinase_dom"/>
</dbReference>
<dbReference type="SUPFAM" id="SSF55785">
    <property type="entry name" value="PYP-like sensor domain (PAS domain)"/>
    <property type="match status" value="1"/>
</dbReference>
<dbReference type="PROSITE" id="PS50110">
    <property type="entry name" value="RESPONSE_REGULATORY"/>
    <property type="match status" value="1"/>
</dbReference>
<dbReference type="FunFam" id="1.10.287.130:FF:000001">
    <property type="entry name" value="Two-component sensor histidine kinase"/>
    <property type="match status" value="1"/>
</dbReference>
<evidence type="ECO:0000259" key="17">
    <source>
        <dbReference type="PROSITE" id="PS50109"/>
    </source>
</evidence>
<feature type="domain" description="HAMP" evidence="19">
    <location>
        <begin position="213"/>
        <end position="266"/>
    </location>
</feature>
<dbReference type="CDD" id="cd17574">
    <property type="entry name" value="REC_OmpR"/>
    <property type="match status" value="1"/>
</dbReference>
<keyword evidence="5 14" id="KW-0597">Phosphoprotein</keyword>
<dbReference type="FunFam" id="3.30.565.10:FF:000006">
    <property type="entry name" value="Sensor histidine kinase WalK"/>
    <property type="match status" value="1"/>
</dbReference>
<dbReference type="InterPro" id="IPR003661">
    <property type="entry name" value="HisK_dim/P_dom"/>
</dbReference>
<accession>A0A7X0HNE1</accession>
<dbReference type="Gene3D" id="3.30.450.20">
    <property type="entry name" value="PAS domain"/>
    <property type="match status" value="1"/>
</dbReference>
<keyword evidence="6" id="KW-0808">Transferase</keyword>
<dbReference type="CDD" id="cd00082">
    <property type="entry name" value="HisKA"/>
    <property type="match status" value="1"/>
</dbReference>
<evidence type="ECO:0000259" key="18">
    <source>
        <dbReference type="PROSITE" id="PS50110"/>
    </source>
</evidence>
<dbReference type="SMART" id="SM00387">
    <property type="entry name" value="HATPase_c"/>
    <property type="match status" value="1"/>
</dbReference>
<dbReference type="InterPro" id="IPR004358">
    <property type="entry name" value="Sig_transdc_His_kin-like_C"/>
</dbReference>
<dbReference type="CDD" id="cd06225">
    <property type="entry name" value="HAMP"/>
    <property type="match status" value="1"/>
</dbReference>
<evidence type="ECO:0000256" key="4">
    <source>
        <dbReference type="ARBA" id="ARBA00022475"/>
    </source>
</evidence>
<dbReference type="PRINTS" id="PR00344">
    <property type="entry name" value="BCTRLSENSOR"/>
</dbReference>
<dbReference type="GO" id="GO:0005524">
    <property type="term" value="F:ATP binding"/>
    <property type="evidence" value="ECO:0007669"/>
    <property type="project" value="UniProtKB-KW"/>
</dbReference>
<dbReference type="InterPro" id="IPR011006">
    <property type="entry name" value="CheY-like_superfamily"/>
</dbReference>
<keyword evidence="4" id="KW-1003">Cell membrane</keyword>
<dbReference type="Pfam" id="PF02518">
    <property type="entry name" value="HATPase_c"/>
    <property type="match status" value="1"/>
</dbReference>
<dbReference type="SMART" id="SM00304">
    <property type="entry name" value="HAMP"/>
    <property type="match status" value="1"/>
</dbReference>
<keyword evidence="15" id="KW-0175">Coiled coil</keyword>
<dbReference type="EMBL" id="JACHGK010000001">
    <property type="protein sequence ID" value="MBB6444007.1"/>
    <property type="molecule type" value="Genomic_DNA"/>
</dbReference>